<accession>A0AAN9YW15</accession>
<evidence type="ECO:0000313" key="1">
    <source>
        <dbReference type="EMBL" id="KAK7791587.1"/>
    </source>
</evidence>
<dbReference type="EMBL" id="JAZDUA010000521">
    <property type="protein sequence ID" value="KAK7791587.1"/>
    <property type="molecule type" value="Genomic_DNA"/>
</dbReference>
<reference evidence="1 2" key="1">
    <citation type="submission" date="2024-03" db="EMBL/GenBank/DDBJ databases">
        <title>The genome assembly and annotation of the cricket Gryllus longicercus Weissman &amp; Gray.</title>
        <authorList>
            <person name="Szrajer S."/>
            <person name="Gray D."/>
            <person name="Ylla G."/>
        </authorList>
    </citation>
    <scope>NUCLEOTIDE SEQUENCE [LARGE SCALE GENOMIC DNA]</scope>
    <source>
        <strain evidence="1">DAG 2021-001</strain>
        <tissue evidence="1">Whole body minus gut</tissue>
    </source>
</reference>
<proteinExistence type="predicted"/>
<protein>
    <submittedName>
        <fullName evidence="1">Uncharacterized protein</fullName>
    </submittedName>
</protein>
<sequence>MHISFASPVSNIANVIKIPQATCASFASEDILLRLHPNVFGQASLPLLCFLSCSSFGMQLILTLADL</sequence>
<gene>
    <name evidence="1" type="ORF">R5R35_010700</name>
</gene>
<dbReference type="Proteomes" id="UP001378592">
    <property type="component" value="Unassembled WGS sequence"/>
</dbReference>
<comment type="caution">
    <text evidence="1">The sequence shown here is derived from an EMBL/GenBank/DDBJ whole genome shotgun (WGS) entry which is preliminary data.</text>
</comment>
<organism evidence="1 2">
    <name type="scientific">Gryllus longicercus</name>
    <dbReference type="NCBI Taxonomy" id="2509291"/>
    <lineage>
        <taxon>Eukaryota</taxon>
        <taxon>Metazoa</taxon>
        <taxon>Ecdysozoa</taxon>
        <taxon>Arthropoda</taxon>
        <taxon>Hexapoda</taxon>
        <taxon>Insecta</taxon>
        <taxon>Pterygota</taxon>
        <taxon>Neoptera</taxon>
        <taxon>Polyneoptera</taxon>
        <taxon>Orthoptera</taxon>
        <taxon>Ensifera</taxon>
        <taxon>Gryllidea</taxon>
        <taxon>Grylloidea</taxon>
        <taxon>Gryllidae</taxon>
        <taxon>Gryllinae</taxon>
        <taxon>Gryllus</taxon>
    </lineage>
</organism>
<keyword evidence="2" id="KW-1185">Reference proteome</keyword>
<name>A0AAN9YW15_9ORTH</name>
<evidence type="ECO:0000313" key="2">
    <source>
        <dbReference type="Proteomes" id="UP001378592"/>
    </source>
</evidence>
<dbReference type="AlphaFoldDB" id="A0AAN9YW15"/>